<comment type="similarity">
    <text evidence="2 13">Belongs to the TFB4 family.</text>
</comment>
<dbReference type="InterPro" id="IPR036465">
    <property type="entry name" value="vWFA_dom_sf"/>
</dbReference>
<reference evidence="15" key="1">
    <citation type="submission" date="2020-12" db="EMBL/GenBank/DDBJ databases">
        <title>Metabolic potential, ecology and presence of endohyphal bacteria is reflected in genomic diversity of Mucoromycotina.</title>
        <authorList>
            <person name="Muszewska A."/>
            <person name="Okrasinska A."/>
            <person name="Steczkiewicz K."/>
            <person name="Drgas O."/>
            <person name="Orlowska M."/>
            <person name="Perlinska-Lenart U."/>
            <person name="Aleksandrzak-Piekarczyk T."/>
            <person name="Szatraj K."/>
            <person name="Zielenkiewicz U."/>
            <person name="Pilsyk S."/>
            <person name="Malc E."/>
            <person name="Mieczkowski P."/>
            <person name="Kruszewska J.S."/>
            <person name="Biernat P."/>
            <person name="Pawlowska J."/>
        </authorList>
    </citation>
    <scope>NUCLEOTIDE SEQUENCE</scope>
    <source>
        <strain evidence="15">WA0000067209</strain>
    </source>
</reference>
<gene>
    <name evidence="15" type="ORF">INT43_000970</name>
</gene>
<dbReference type="Gene3D" id="3.40.50.410">
    <property type="entry name" value="von Willebrand factor, type A domain"/>
    <property type="match status" value="1"/>
</dbReference>
<comment type="subcellular location">
    <subcellularLocation>
        <location evidence="1 13">Nucleus</location>
    </subcellularLocation>
</comment>
<organism evidence="15 16">
    <name type="scientific">Mortierella isabellina</name>
    <name type="common">Filamentous fungus</name>
    <name type="synonym">Umbelopsis isabellina</name>
    <dbReference type="NCBI Taxonomy" id="91625"/>
    <lineage>
        <taxon>Eukaryota</taxon>
        <taxon>Fungi</taxon>
        <taxon>Fungi incertae sedis</taxon>
        <taxon>Mucoromycota</taxon>
        <taxon>Mucoromycotina</taxon>
        <taxon>Umbelopsidomycetes</taxon>
        <taxon>Umbelopsidales</taxon>
        <taxon>Umbelopsidaceae</taxon>
        <taxon>Umbelopsis</taxon>
    </lineage>
</organism>
<keyword evidence="4 13" id="KW-0479">Metal-binding</keyword>
<dbReference type="GO" id="GO:0006289">
    <property type="term" value="P:nucleotide-excision repair"/>
    <property type="evidence" value="ECO:0007669"/>
    <property type="project" value="UniProtKB-UniRule"/>
</dbReference>
<proteinExistence type="inferred from homology"/>
<evidence type="ECO:0000256" key="11">
    <source>
        <dbReference type="ARBA" id="ARBA00023242"/>
    </source>
</evidence>
<evidence type="ECO:0000256" key="7">
    <source>
        <dbReference type="ARBA" id="ARBA00022833"/>
    </source>
</evidence>
<keyword evidence="6 13" id="KW-0863">Zinc-finger</keyword>
<dbReference type="PANTHER" id="PTHR12831:SF0">
    <property type="entry name" value="GENERAL TRANSCRIPTION FACTOR IIH SUBUNIT 3"/>
    <property type="match status" value="1"/>
</dbReference>
<evidence type="ECO:0000256" key="12">
    <source>
        <dbReference type="ARBA" id="ARBA00033341"/>
    </source>
</evidence>
<keyword evidence="11 13" id="KW-0539">Nucleus</keyword>
<sequence length="351" mass="38926">TQQQVKVSHWSIACSIAYWGSLTLIQFTDDTNLLVTIIDTNVLAWQQSATSEHPLSLDDAIRQILLFFNAHMAFKHDNKIAALASHIGHCKFLYPVTEDEEKRRKADPSNITRDANVYPNFKMVNDDIITSLRSLMQDTETPQGNMNDGTSMISGALSMALCFNADINRVLKQDDLGRIKPRILVLSVSPDSPYQYISIMNAVFSAQKMSIPIDVCKIFGGEVAFLQQAAHITGGVYLDVENPQALLQYLLFSFLPERYARNYLNLPNKEQVDFRAACFCHKRIIDIGYVCSVCLSIFCSWSPVCSTCRTKFAFRALPPLTSKGRPGGSRIASPAPTVSTSPAANSPVSTT</sequence>
<name>A0A8H7Q334_MORIS</name>
<keyword evidence="9 13" id="KW-0804">Transcription</keyword>
<evidence type="ECO:0000256" key="6">
    <source>
        <dbReference type="ARBA" id="ARBA00022771"/>
    </source>
</evidence>
<evidence type="ECO:0000256" key="4">
    <source>
        <dbReference type="ARBA" id="ARBA00022723"/>
    </source>
</evidence>
<dbReference type="GO" id="GO:0006355">
    <property type="term" value="P:regulation of DNA-templated transcription"/>
    <property type="evidence" value="ECO:0007669"/>
    <property type="project" value="InterPro"/>
</dbReference>
<evidence type="ECO:0000256" key="10">
    <source>
        <dbReference type="ARBA" id="ARBA00023204"/>
    </source>
</evidence>
<dbReference type="GO" id="GO:0008270">
    <property type="term" value="F:zinc ion binding"/>
    <property type="evidence" value="ECO:0007669"/>
    <property type="project" value="UniProtKB-KW"/>
</dbReference>
<keyword evidence="8 13" id="KW-0805">Transcription regulation</keyword>
<protein>
    <recommendedName>
        <fullName evidence="3 13">General transcription and DNA repair factor IIH subunit TFB4</fullName>
        <shortName evidence="13">TFIIH subunit TFB4</shortName>
    </recommendedName>
    <alternativeName>
        <fullName evidence="12 13">RNA polymerase II transcription factor B subunit 4</fullName>
    </alternativeName>
</protein>
<evidence type="ECO:0000313" key="15">
    <source>
        <dbReference type="EMBL" id="KAG2185057.1"/>
    </source>
</evidence>
<dbReference type="Pfam" id="PF03850">
    <property type="entry name" value="Tfb4"/>
    <property type="match status" value="1"/>
</dbReference>
<dbReference type="Proteomes" id="UP000654370">
    <property type="component" value="Unassembled WGS sequence"/>
</dbReference>
<dbReference type="AlphaFoldDB" id="A0A8H7Q334"/>
<dbReference type="InterPro" id="IPR004600">
    <property type="entry name" value="TFIIH_Tfb4/GTF2H3"/>
</dbReference>
<evidence type="ECO:0000256" key="14">
    <source>
        <dbReference type="SAM" id="MobiDB-lite"/>
    </source>
</evidence>
<keyword evidence="16" id="KW-1185">Reference proteome</keyword>
<evidence type="ECO:0000256" key="13">
    <source>
        <dbReference type="RuleBase" id="RU368090"/>
    </source>
</evidence>
<dbReference type="GO" id="GO:0000439">
    <property type="term" value="C:transcription factor TFIIH core complex"/>
    <property type="evidence" value="ECO:0007669"/>
    <property type="project" value="UniProtKB-UniRule"/>
</dbReference>
<feature type="region of interest" description="Disordered" evidence="14">
    <location>
        <begin position="324"/>
        <end position="351"/>
    </location>
</feature>
<accession>A0A8H7Q334</accession>
<comment type="subunit">
    <text evidence="13">Component of the 7-subunit TFIIH core complex composed of XPB/SSL2, XPD/RAD3, SSL1, TFB1, TFB2, TFB4 and TFB5, which is active in NER. The core complex associates with the 3-subunit CTD-kinase module TFIIK composed of CCL1, KIN28 and TFB3 to form the 10-subunit holoenzyme (holo-TFIIH) active in transcription.</text>
</comment>
<dbReference type="PANTHER" id="PTHR12831">
    <property type="entry name" value="TRANSCRIPTION INITIATION FACTOR IIH TFIIH , POLYPEPTIDE 3-RELATED"/>
    <property type="match status" value="1"/>
</dbReference>
<evidence type="ECO:0000256" key="1">
    <source>
        <dbReference type="ARBA" id="ARBA00004123"/>
    </source>
</evidence>
<keyword evidence="10 13" id="KW-0234">DNA repair</keyword>
<dbReference type="GO" id="GO:0005675">
    <property type="term" value="C:transcription factor TFIIH holo complex"/>
    <property type="evidence" value="ECO:0007669"/>
    <property type="project" value="UniProtKB-UniRule"/>
</dbReference>
<evidence type="ECO:0000256" key="3">
    <source>
        <dbReference type="ARBA" id="ARBA00021280"/>
    </source>
</evidence>
<keyword evidence="7 13" id="KW-0862">Zinc</keyword>
<dbReference type="OrthoDB" id="17307at2759"/>
<evidence type="ECO:0000256" key="2">
    <source>
        <dbReference type="ARBA" id="ARBA00005273"/>
    </source>
</evidence>
<evidence type="ECO:0000256" key="9">
    <source>
        <dbReference type="ARBA" id="ARBA00023163"/>
    </source>
</evidence>
<feature type="non-terminal residue" evidence="15">
    <location>
        <position position="351"/>
    </location>
</feature>
<evidence type="ECO:0000256" key="8">
    <source>
        <dbReference type="ARBA" id="ARBA00023015"/>
    </source>
</evidence>
<evidence type="ECO:0000313" key="16">
    <source>
        <dbReference type="Proteomes" id="UP000654370"/>
    </source>
</evidence>
<feature type="compositionally biased region" description="Polar residues" evidence="14">
    <location>
        <begin position="336"/>
        <end position="351"/>
    </location>
</feature>
<keyword evidence="5 13" id="KW-0227">DNA damage</keyword>
<dbReference type="EMBL" id="JAEPQZ010000002">
    <property type="protein sequence ID" value="KAG2185057.1"/>
    <property type="molecule type" value="Genomic_DNA"/>
</dbReference>
<comment type="function">
    <text evidence="13">Component of the general transcription and DNA repair factor IIH (TFIIH) core complex, which is involved in general and transcription-coupled nucleotide excision repair (NER) of damaged DNA and, when complexed to TFIIK, in RNA transcription by RNA polymerase II. In NER, TFIIH acts by opening DNA around the lesion to allow the excision of the damaged oligonucleotide and its replacement by a new DNA fragment. In transcription, TFIIH has an essential role in transcription initiation. When the pre-initiation complex (PIC) has been established, TFIIH is required for promoter opening and promoter escape. Phosphorylation of the C-terminal tail (CTD) of the largest subunit of RNA polymerase II by the kinase module TFIIK controls the initiation of transcription.</text>
</comment>
<comment type="caution">
    <text evidence="15">The sequence shown here is derived from an EMBL/GenBank/DDBJ whole genome shotgun (WGS) entry which is preliminary data.</text>
</comment>
<evidence type="ECO:0000256" key="5">
    <source>
        <dbReference type="ARBA" id="ARBA00022763"/>
    </source>
</evidence>